<accession>A0A1H1WTD9</accession>
<dbReference type="PROSITE" id="PS51186">
    <property type="entry name" value="GNAT"/>
    <property type="match status" value="1"/>
</dbReference>
<keyword evidence="1 5" id="KW-0808">Transferase</keyword>
<proteinExistence type="predicted"/>
<dbReference type="PANTHER" id="PTHR43877">
    <property type="entry name" value="AMINOALKYLPHOSPHONATE N-ACETYLTRANSFERASE-RELATED-RELATED"/>
    <property type="match status" value="1"/>
</dbReference>
<dbReference type="Proteomes" id="UP000199103">
    <property type="component" value="Chromosome I"/>
</dbReference>
<feature type="region of interest" description="Disordered" evidence="3">
    <location>
        <begin position="175"/>
        <end position="204"/>
    </location>
</feature>
<keyword evidence="6" id="KW-1185">Reference proteome</keyword>
<dbReference type="STRING" id="630515.SAMN04489812_3798"/>
<dbReference type="InterPro" id="IPR050832">
    <property type="entry name" value="Bact_Acetyltransf"/>
</dbReference>
<dbReference type="RefSeq" id="WP_091532761.1">
    <property type="nucleotide sequence ID" value="NZ_LT629772.1"/>
</dbReference>
<dbReference type="PANTHER" id="PTHR43877:SF2">
    <property type="entry name" value="AMINOALKYLPHOSPHONATE N-ACETYLTRANSFERASE-RELATED"/>
    <property type="match status" value="1"/>
</dbReference>
<dbReference type="EMBL" id="LT629772">
    <property type="protein sequence ID" value="SDT00453.1"/>
    <property type="molecule type" value="Genomic_DNA"/>
</dbReference>
<dbReference type="OrthoDB" id="4553064at2"/>
<dbReference type="Gene3D" id="3.40.630.30">
    <property type="match status" value="1"/>
</dbReference>
<evidence type="ECO:0000256" key="1">
    <source>
        <dbReference type="ARBA" id="ARBA00022679"/>
    </source>
</evidence>
<evidence type="ECO:0000259" key="4">
    <source>
        <dbReference type="PROSITE" id="PS51186"/>
    </source>
</evidence>
<evidence type="ECO:0000313" key="6">
    <source>
        <dbReference type="Proteomes" id="UP000199103"/>
    </source>
</evidence>
<evidence type="ECO:0000256" key="3">
    <source>
        <dbReference type="SAM" id="MobiDB-lite"/>
    </source>
</evidence>
<dbReference type="GO" id="GO:0016747">
    <property type="term" value="F:acyltransferase activity, transferring groups other than amino-acyl groups"/>
    <property type="evidence" value="ECO:0007669"/>
    <property type="project" value="InterPro"/>
</dbReference>
<feature type="domain" description="N-acetyltransferase" evidence="4">
    <location>
        <begin position="13"/>
        <end position="169"/>
    </location>
</feature>
<dbReference type="InterPro" id="IPR016181">
    <property type="entry name" value="Acyl_CoA_acyltransferase"/>
</dbReference>
<evidence type="ECO:0000313" key="5">
    <source>
        <dbReference type="EMBL" id="SDT00453.1"/>
    </source>
</evidence>
<dbReference type="SUPFAM" id="SSF55729">
    <property type="entry name" value="Acyl-CoA N-acyltransferases (Nat)"/>
    <property type="match status" value="1"/>
</dbReference>
<organism evidence="5 6">
    <name type="scientific">Microlunatus soli</name>
    <dbReference type="NCBI Taxonomy" id="630515"/>
    <lineage>
        <taxon>Bacteria</taxon>
        <taxon>Bacillati</taxon>
        <taxon>Actinomycetota</taxon>
        <taxon>Actinomycetes</taxon>
        <taxon>Propionibacteriales</taxon>
        <taxon>Propionibacteriaceae</taxon>
        <taxon>Microlunatus</taxon>
    </lineage>
</organism>
<reference evidence="5 6" key="1">
    <citation type="submission" date="2016-10" db="EMBL/GenBank/DDBJ databases">
        <authorList>
            <person name="de Groot N.N."/>
        </authorList>
    </citation>
    <scope>NUCLEOTIDE SEQUENCE [LARGE SCALE GENOMIC DNA]</scope>
    <source>
        <strain evidence="5 6">DSM 21800</strain>
    </source>
</reference>
<name>A0A1H1WTD9_9ACTN</name>
<sequence>MASSTNAAPLAVPRIESLGSDDDAEAFRRINTEWISRLFTLTDEDRALLNDPRGRIIDPGGDVLLARADDGSVVGCVALVRYPDDVLELSKMGVTPAAQGRGVGRLLVAGAIGRARELGARRLFLGTNSALTPAIHLYREAGFVPIGREHLPVTDYYARADVLMELPGSAGADPTVGTGIGSVAATPNTRDGGSATDGRRGRSR</sequence>
<dbReference type="CDD" id="cd04301">
    <property type="entry name" value="NAT_SF"/>
    <property type="match status" value="1"/>
</dbReference>
<dbReference type="InterPro" id="IPR000182">
    <property type="entry name" value="GNAT_dom"/>
</dbReference>
<keyword evidence="2" id="KW-0012">Acyltransferase</keyword>
<evidence type="ECO:0000256" key="2">
    <source>
        <dbReference type="ARBA" id="ARBA00023315"/>
    </source>
</evidence>
<dbReference type="AlphaFoldDB" id="A0A1H1WTD9"/>
<protein>
    <submittedName>
        <fullName evidence="5">Acetyltransferase (GNAT) family protein</fullName>
    </submittedName>
</protein>
<gene>
    <name evidence="5" type="ORF">SAMN04489812_3798</name>
</gene>
<dbReference type="Pfam" id="PF00583">
    <property type="entry name" value="Acetyltransf_1"/>
    <property type="match status" value="1"/>
</dbReference>